<evidence type="ECO:0000256" key="1">
    <source>
        <dbReference type="ARBA" id="ARBA00004141"/>
    </source>
</evidence>
<evidence type="ECO:0000256" key="5">
    <source>
        <dbReference type="ARBA" id="ARBA00023136"/>
    </source>
</evidence>
<comment type="subcellular location">
    <subcellularLocation>
        <location evidence="1">Membrane</location>
        <topology evidence="1">Multi-pass membrane protein</topology>
    </subcellularLocation>
</comment>
<accession>D4H686</accession>
<evidence type="ECO:0000256" key="6">
    <source>
        <dbReference type="SAM" id="Phobius"/>
    </source>
</evidence>
<keyword evidence="2" id="KW-1003">Cell membrane</keyword>
<feature type="transmembrane region" description="Helical" evidence="6">
    <location>
        <begin position="56"/>
        <end position="77"/>
    </location>
</feature>
<dbReference type="RefSeq" id="WP_013010263.1">
    <property type="nucleotide sequence ID" value="NC_013943.1"/>
</dbReference>
<proteinExistence type="predicted"/>
<organism evidence="7 8">
    <name type="scientific">Denitrovibrio acetiphilus (strain DSM 12809 / NBRC 114555 / N2460)</name>
    <dbReference type="NCBI Taxonomy" id="522772"/>
    <lineage>
        <taxon>Bacteria</taxon>
        <taxon>Pseudomonadati</taxon>
        <taxon>Deferribacterota</taxon>
        <taxon>Deferribacteres</taxon>
        <taxon>Deferribacterales</taxon>
        <taxon>Geovibrionaceae</taxon>
        <taxon>Denitrovibrio</taxon>
    </lineage>
</organism>
<reference evidence="7 8" key="1">
    <citation type="journal article" date="2010" name="Stand. Genomic Sci.">
        <title>Complete genome sequence of Denitrovibrio acetiphilus type strain (N2460).</title>
        <authorList>
            <person name="Kiss H."/>
            <person name="Lang E."/>
            <person name="Lapidus A."/>
            <person name="Copeland A."/>
            <person name="Nolan M."/>
            <person name="Glavina Del Rio T."/>
            <person name="Chen F."/>
            <person name="Lucas S."/>
            <person name="Tice H."/>
            <person name="Cheng J.F."/>
            <person name="Han C."/>
            <person name="Goodwin L."/>
            <person name="Pitluck S."/>
            <person name="Liolios K."/>
            <person name="Pati A."/>
            <person name="Ivanova N."/>
            <person name="Mavromatis K."/>
            <person name="Chen A."/>
            <person name="Palaniappan K."/>
            <person name="Land M."/>
            <person name="Hauser L."/>
            <person name="Chang Y.J."/>
            <person name="Jeffries C.D."/>
            <person name="Detter J.C."/>
            <person name="Brettin T."/>
            <person name="Spring S."/>
            <person name="Rohde M."/>
            <person name="Goker M."/>
            <person name="Woyke T."/>
            <person name="Bristow J."/>
            <person name="Eisen J.A."/>
            <person name="Markowitz V."/>
            <person name="Hugenholtz P."/>
            <person name="Kyrpides N.C."/>
            <person name="Klenk H.P."/>
        </authorList>
    </citation>
    <scope>NUCLEOTIDE SEQUENCE [LARGE SCALE GENOMIC DNA]</scope>
    <source>
        <strain evidence="8">DSM 12809 / NBRC 114555 / N2460</strain>
    </source>
</reference>
<gene>
    <name evidence="7" type="ordered locus">Dacet_0954</name>
</gene>
<evidence type="ECO:0000256" key="2">
    <source>
        <dbReference type="ARBA" id="ARBA00022475"/>
    </source>
</evidence>
<dbReference type="InterPro" id="IPR051611">
    <property type="entry name" value="ECF_transporter_component"/>
</dbReference>
<evidence type="ECO:0000313" key="8">
    <source>
        <dbReference type="Proteomes" id="UP000002012"/>
    </source>
</evidence>
<keyword evidence="3 6" id="KW-0812">Transmembrane</keyword>
<dbReference type="Proteomes" id="UP000002012">
    <property type="component" value="Chromosome"/>
</dbReference>
<dbReference type="eggNOG" id="COG0619">
    <property type="taxonomic scope" value="Bacteria"/>
</dbReference>
<feature type="transmembrane region" description="Helical" evidence="6">
    <location>
        <begin position="20"/>
        <end position="49"/>
    </location>
</feature>
<keyword evidence="8" id="KW-1185">Reference proteome</keyword>
<dbReference type="STRING" id="522772.Dacet_0954"/>
<evidence type="ECO:0000256" key="3">
    <source>
        <dbReference type="ARBA" id="ARBA00022692"/>
    </source>
</evidence>
<dbReference type="PANTHER" id="PTHR34857">
    <property type="entry name" value="SLL0384 PROTEIN"/>
    <property type="match status" value="1"/>
</dbReference>
<keyword evidence="5 6" id="KW-0472">Membrane</keyword>
<dbReference type="InParanoid" id="D4H686"/>
<dbReference type="Pfam" id="PF02361">
    <property type="entry name" value="CbiQ"/>
    <property type="match status" value="1"/>
</dbReference>
<dbReference type="PaxDb" id="522772-Dacet_0954"/>
<name>D4H686_DENA2</name>
<dbReference type="CDD" id="cd16914">
    <property type="entry name" value="EcfT"/>
    <property type="match status" value="1"/>
</dbReference>
<sequence length="239" mass="27084">MNNAFEAGILKFDPRTKILILILCILSAAMSPSLIYNLVLVFFIALFGIVSGRLKYSVYSVVFYIFIYFVTMAAISAQNSLQTVFLAFFGLFHKVYPCAMMSGIIISTTKVNEFLYAVNCARLTEKISIPLAIMFRYIPAIKDDWMFIKDAMRMRGVNPSFKNIFTNPSETINAIYVPLMMSASKAADELTIASLTRGIENPARRTCLVAIRMSMKDYFALIIFLSFFAAGHFYRELFQ</sequence>
<dbReference type="GO" id="GO:0005886">
    <property type="term" value="C:plasma membrane"/>
    <property type="evidence" value="ECO:0007669"/>
    <property type="project" value="UniProtKB-ARBA"/>
</dbReference>
<dbReference type="KEGG" id="dap:Dacet_0954"/>
<feature type="transmembrane region" description="Helical" evidence="6">
    <location>
        <begin position="83"/>
        <end position="106"/>
    </location>
</feature>
<dbReference type="PANTHER" id="PTHR34857:SF2">
    <property type="entry name" value="SLL0384 PROTEIN"/>
    <property type="match status" value="1"/>
</dbReference>
<dbReference type="HOGENOM" id="CLU_076847_1_0_0"/>
<evidence type="ECO:0000256" key="4">
    <source>
        <dbReference type="ARBA" id="ARBA00022989"/>
    </source>
</evidence>
<keyword evidence="4 6" id="KW-1133">Transmembrane helix</keyword>
<evidence type="ECO:0000313" key="7">
    <source>
        <dbReference type="EMBL" id="ADD67732.1"/>
    </source>
</evidence>
<dbReference type="EMBL" id="CP001968">
    <property type="protein sequence ID" value="ADD67732.1"/>
    <property type="molecule type" value="Genomic_DNA"/>
</dbReference>
<feature type="transmembrane region" description="Helical" evidence="6">
    <location>
        <begin position="218"/>
        <end position="234"/>
    </location>
</feature>
<dbReference type="InterPro" id="IPR003339">
    <property type="entry name" value="ABC/ECF_trnsptr_transmembrane"/>
</dbReference>
<protein>
    <submittedName>
        <fullName evidence="7">Cobalt transport protein</fullName>
    </submittedName>
</protein>
<dbReference type="OrthoDB" id="3730291at2"/>
<dbReference type="AlphaFoldDB" id="D4H686"/>